<gene>
    <name evidence="1" type="ORF">KQI89_07015</name>
</gene>
<dbReference type="Proteomes" id="UP000736583">
    <property type="component" value="Unassembled WGS sequence"/>
</dbReference>
<comment type="caution">
    <text evidence="1">The sequence shown here is derived from an EMBL/GenBank/DDBJ whole genome shotgun (WGS) entry which is preliminary data.</text>
</comment>
<organism evidence="1 2">
    <name type="scientific">Clostridium simiarum</name>
    <dbReference type="NCBI Taxonomy" id="2841506"/>
    <lineage>
        <taxon>Bacteria</taxon>
        <taxon>Bacillati</taxon>
        <taxon>Bacillota</taxon>
        <taxon>Clostridia</taxon>
        <taxon>Eubacteriales</taxon>
        <taxon>Clostridiaceae</taxon>
        <taxon>Clostridium</taxon>
    </lineage>
</organism>
<sequence length="86" mass="10236">MKDKKIIREKLLDILSNKYKRNIDKKENIWDLNLLGKAIRMEPSDLLCFFFDIEKQFNITISEEDIVKGKIKTVNTITEVIYKQCI</sequence>
<name>A0ABS6EZ59_9CLOT</name>
<accession>A0ABS6EZ59</accession>
<protein>
    <submittedName>
        <fullName evidence="1">Peptide maturation system acyl carrier-related protein</fullName>
    </submittedName>
</protein>
<dbReference type="EMBL" id="JAHLQL010000001">
    <property type="protein sequence ID" value="MBU5591510.1"/>
    <property type="molecule type" value="Genomic_DNA"/>
</dbReference>
<evidence type="ECO:0000313" key="1">
    <source>
        <dbReference type="EMBL" id="MBU5591510.1"/>
    </source>
</evidence>
<proteinExistence type="predicted"/>
<evidence type="ECO:0000313" key="2">
    <source>
        <dbReference type="Proteomes" id="UP000736583"/>
    </source>
</evidence>
<keyword evidence="2" id="KW-1185">Reference proteome</keyword>
<reference evidence="1 2" key="1">
    <citation type="submission" date="2021-06" db="EMBL/GenBank/DDBJ databases">
        <authorList>
            <person name="Sun Q."/>
            <person name="Li D."/>
        </authorList>
    </citation>
    <scope>NUCLEOTIDE SEQUENCE [LARGE SCALE GENOMIC DNA]</scope>
    <source>
        <strain evidence="1 2">MSJ-4</strain>
    </source>
</reference>
<dbReference type="RefSeq" id="WP_216456466.1">
    <property type="nucleotide sequence ID" value="NZ_JAHLQL010000001.1"/>
</dbReference>